<keyword evidence="2" id="KW-1185">Reference proteome</keyword>
<evidence type="ECO:0000313" key="2">
    <source>
        <dbReference type="Proteomes" id="UP000007842"/>
    </source>
</evidence>
<name>G8WP58_STREN</name>
<dbReference type="EMBL" id="CP003219">
    <property type="protein sequence ID" value="AEW94091.1"/>
    <property type="molecule type" value="Genomic_DNA"/>
</dbReference>
<reference evidence="2" key="1">
    <citation type="submission" date="2011-12" db="EMBL/GenBank/DDBJ databases">
        <title>Complete genome sequence of Streptomyces cattleya strain DSM 46488.</title>
        <authorList>
            <person name="Ou H.-Y."/>
            <person name="Li P."/>
            <person name="Zhao C."/>
            <person name="O'Hagan D."/>
            <person name="Deng Z."/>
        </authorList>
    </citation>
    <scope>NUCLEOTIDE SEQUENCE [LARGE SCALE GENOMIC DNA]</scope>
    <source>
        <strain evidence="2">ATCC 35852 / DSM 46488 / JCM 4925 / NBRC 14057 / NRRL 8057</strain>
    </source>
</reference>
<dbReference type="HOGENOM" id="CLU_3333394_0_0_11"/>
<gene>
    <name evidence="1" type="ordered locus">SCATT_17200</name>
</gene>
<sequence>MLGYYSTGRDYVTRALIACPRPKRHAYSEEPPRCPAPL</sequence>
<dbReference type="PATRIC" id="fig|1003195.29.peg.1727"/>
<accession>G8WP58</accession>
<dbReference type="Proteomes" id="UP000007842">
    <property type="component" value="Chromosome"/>
</dbReference>
<evidence type="ECO:0000313" key="1">
    <source>
        <dbReference type="EMBL" id="AEW94091.1"/>
    </source>
</evidence>
<proteinExistence type="predicted"/>
<dbReference type="AlphaFoldDB" id="G8WP58"/>
<protein>
    <submittedName>
        <fullName evidence="1">Uncharacterized protein</fullName>
    </submittedName>
</protein>
<dbReference type="eggNOG" id="ENOG5031TE4">
    <property type="taxonomic scope" value="Bacteria"/>
</dbReference>
<dbReference type="STRING" id="1003195.SCATT_17200"/>
<organism evidence="1 2">
    <name type="scientific">Streptantibioticus cattleyicolor (strain ATCC 35852 / DSM 46488 / JCM 4925 / NBRC 14057 / NRRL 8057)</name>
    <name type="common">Streptomyces cattleya</name>
    <dbReference type="NCBI Taxonomy" id="1003195"/>
    <lineage>
        <taxon>Bacteria</taxon>
        <taxon>Bacillati</taxon>
        <taxon>Actinomycetota</taxon>
        <taxon>Actinomycetes</taxon>
        <taxon>Kitasatosporales</taxon>
        <taxon>Streptomycetaceae</taxon>
        <taxon>Streptantibioticus</taxon>
    </lineage>
</organism>
<dbReference type="KEGG" id="scy:SCATT_17200"/>